<evidence type="ECO:0000256" key="13">
    <source>
        <dbReference type="ARBA" id="ARBA00022932"/>
    </source>
</evidence>
<keyword evidence="11" id="KW-0269">Exonuclease</keyword>
<keyword evidence="5" id="KW-0548">Nucleotidyltransferase</keyword>
<evidence type="ECO:0000256" key="6">
    <source>
        <dbReference type="ARBA" id="ARBA00022722"/>
    </source>
</evidence>
<reference evidence="25 26" key="1">
    <citation type="submission" date="2023-06" db="EMBL/GenBank/DDBJ databases">
        <title>Aquibacillus rhizosphaerae LR5S19.</title>
        <authorList>
            <person name="Sun J.-Q."/>
        </authorList>
    </citation>
    <scope>NUCLEOTIDE SEQUENCE [LARGE SCALE GENOMIC DNA]</scope>
    <source>
        <strain evidence="25 26">LR5S19</strain>
    </source>
</reference>
<proteinExistence type="inferred from homology"/>
<protein>
    <recommendedName>
        <fullName evidence="2">DNA ligase (ATP)</fullName>
        <ecNumber evidence="2">6.5.1.1</ecNumber>
    </recommendedName>
    <alternativeName>
        <fullName evidence="19">NHEJ DNA polymerase</fullName>
    </alternativeName>
</protein>
<dbReference type="NCBIfam" id="TIGR02778">
    <property type="entry name" value="ligD_pol"/>
    <property type="match status" value="1"/>
</dbReference>
<evidence type="ECO:0000256" key="14">
    <source>
        <dbReference type="ARBA" id="ARBA00023125"/>
    </source>
</evidence>
<keyword evidence="6" id="KW-0540">Nuclease</keyword>
<dbReference type="Gene3D" id="3.30.470.30">
    <property type="entry name" value="DNA ligase/mRNA capping enzyme"/>
    <property type="match status" value="1"/>
</dbReference>
<dbReference type="EMBL" id="JASTZU010000052">
    <property type="protein sequence ID" value="MDL4842043.1"/>
    <property type="molecule type" value="Genomic_DNA"/>
</dbReference>
<feature type="domain" description="ATP-dependent DNA ligase family profile" evidence="23">
    <location>
        <begin position="15"/>
        <end position="205"/>
    </location>
</feature>
<keyword evidence="4" id="KW-0808">Transferase</keyword>
<evidence type="ECO:0000256" key="8">
    <source>
        <dbReference type="ARBA" id="ARBA00022741"/>
    </source>
</evidence>
<evidence type="ECO:0000313" key="26">
    <source>
        <dbReference type="Proteomes" id="UP001235343"/>
    </source>
</evidence>
<dbReference type="PANTHER" id="PTHR42705">
    <property type="entry name" value="BIFUNCTIONAL NON-HOMOLOGOUS END JOINING PROTEIN LIGD"/>
    <property type="match status" value="1"/>
</dbReference>
<name>A0ABT7L851_9BACI</name>
<evidence type="ECO:0000256" key="2">
    <source>
        <dbReference type="ARBA" id="ARBA00012727"/>
    </source>
</evidence>
<evidence type="ECO:0000256" key="21">
    <source>
        <dbReference type="ARBA" id="ARBA00049981"/>
    </source>
</evidence>
<comment type="caution">
    <text evidence="25">The sequence shown here is derived from an EMBL/GenBank/DDBJ whole genome shotgun (WGS) entry which is preliminary data.</text>
</comment>
<evidence type="ECO:0000256" key="4">
    <source>
        <dbReference type="ARBA" id="ARBA00022679"/>
    </source>
</evidence>
<keyword evidence="26" id="KW-1185">Reference proteome</keyword>
<dbReference type="InterPro" id="IPR014146">
    <property type="entry name" value="LigD_ligase_dom"/>
</dbReference>
<evidence type="ECO:0000256" key="12">
    <source>
        <dbReference type="ARBA" id="ARBA00022840"/>
    </source>
</evidence>
<evidence type="ECO:0000256" key="16">
    <source>
        <dbReference type="ARBA" id="ARBA00023204"/>
    </source>
</evidence>
<gene>
    <name evidence="25" type="ORF">QQS35_16515</name>
</gene>
<sequence length="608" mass="69890">MKLMQPKPTEDIPLGNEWVYEVKYDGFRSVLLWDEEHVSLISRNGKDLSNNFPEIISFCKEKKAIFAEFLPIKLDGELVILNTELQANFSLLQQRGRLKSIEKIKHASSLRPAHLLCFDILEIKGKSFTKEKQSIRKKKLKELINLLYDNSSVDWDNQLGFIEAYTQIEEILPKLQDHLGEGIIAKRKDSRYIEGKSHSDWYKIKNWRTLTGFLTKFNQENGYFDVSIYQGEKIVSLGKFKHGLDGEALETIKTLLRTKGEKQGNLYYLPPAICVDIHCLGVHEGELREPQFKQFRFDLQPDQCNVSQLQEALSMFPSSIELTKQNKLFWKKTGISKGDLLLYLRQIAPYMIPFLQHKALTIIRCPDGVHSESFYQKHMPDYGPAFIAGGRSGDEVLLHCGSVEALVWFGNHGTIEYHVPFQLMNKKTPIEIVFDLDPPSTNEFNLAIYAATLLKHLLDQLHLISFVKTSGNKGLQVYIPIPENSLTYQETAQFTQAIALLLEKKHNDIFTTERLKKNRNNRLYIDYIQHGKDKTLIAPYSPRKTDKGTVSAPLFWSEVNESLSPDMFTVINVVDRVKQKGCPFSGYHQARQKQQLDLLNKFLGSSKE</sequence>
<keyword evidence="12" id="KW-0067">ATP-binding</keyword>
<evidence type="ECO:0000256" key="22">
    <source>
        <dbReference type="ARBA" id="ARBA00049990"/>
    </source>
</evidence>
<evidence type="ECO:0000256" key="1">
    <source>
        <dbReference type="ARBA" id="ARBA00001936"/>
    </source>
</evidence>
<evidence type="ECO:0000256" key="19">
    <source>
        <dbReference type="ARBA" id="ARBA00029943"/>
    </source>
</evidence>
<evidence type="ECO:0000256" key="3">
    <source>
        <dbReference type="ARBA" id="ARBA00022598"/>
    </source>
</evidence>
<keyword evidence="10" id="KW-0378">Hydrolase</keyword>
<dbReference type="Proteomes" id="UP001235343">
    <property type="component" value="Unassembled WGS sequence"/>
</dbReference>
<dbReference type="PROSITE" id="PS00333">
    <property type="entry name" value="DNA_LIGASE_A2"/>
    <property type="match status" value="1"/>
</dbReference>
<keyword evidence="3 25" id="KW-0436">Ligase</keyword>
<dbReference type="RefSeq" id="WP_285933332.1">
    <property type="nucleotide sequence ID" value="NZ_JASTZU010000052.1"/>
</dbReference>
<dbReference type="NCBIfam" id="TIGR02779">
    <property type="entry name" value="NHEJ_ligase_lig"/>
    <property type="match status" value="1"/>
</dbReference>
<dbReference type="InterPro" id="IPR016059">
    <property type="entry name" value="DNA_ligase_ATP-dep_CS"/>
</dbReference>
<evidence type="ECO:0000256" key="5">
    <source>
        <dbReference type="ARBA" id="ARBA00022695"/>
    </source>
</evidence>
<evidence type="ECO:0000256" key="11">
    <source>
        <dbReference type="ARBA" id="ARBA00022839"/>
    </source>
</evidence>
<dbReference type="Gene3D" id="3.90.920.10">
    <property type="entry name" value="DNA primase, PRIM domain"/>
    <property type="match status" value="1"/>
</dbReference>
<dbReference type="PANTHER" id="PTHR42705:SF2">
    <property type="entry name" value="BIFUNCTIONAL NON-HOMOLOGOUS END JOINING PROTEIN LIGD"/>
    <property type="match status" value="1"/>
</dbReference>
<organism evidence="25 26">
    <name type="scientific">Aquibacillus rhizosphaerae</name>
    <dbReference type="NCBI Taxonomy" id="3051431"/>
    <lineage>
        <taxon>Bacteria</taxon>
        <taxon>Bacillati</taxon>
        <taxon>Bacillota</taxon>
        <taxon>Bacilli</taxon>
        <taxon>Bacillales</taxon>
        <taxon>Bacillaceae</taxon>
        <taxon>Aquibacillus</taxon>
    </lineage>
</organism>
<keyword evidence="15" id="KW-0233">DNA recombination</keyword>
<dbReference type="InterPro" id="IPR014145">
    <property type="entry name" value="LigD_pol_dom"/>
</dbReference>
<keyword evidence="7" id="KW-0479">Metal-binding</keyword>
<dbReference type="SUPFAM" id="SSF56091">
    <property type="entry name" value="DNA ligase/mRNA capping enzyme, catalytic domain"/>
    <property type="match status" value="1"/>
</dbReference>
<dbReference type="NCBIfam" id="TIGR02776">
    <property type="entry name" value="NHEJ_ligase_prk"/>
    <property type="match status" value="1"/>
</dbReference>
<dbReference type="InterPro" id="IPR014143">
    <property type="entry name" value="NHEJ_ligase_prk"/>
</dbReference>
<keyword evidence="16" id="KW-0234">DNA repair</keyword>
<evidence type="ECO:0000256" key="17">
    <source>
        <dbReference type="ARBA" id="ARBA00023211"/>
    </source>
</evidence>
<evidence type="ECO:0000256" key="7">
    <source>
        <dbReference type="ARBA" id="ARBA00022723"/>
    </source>
</evidence>
<evidence type="ECO:0000256" key="18">
    <source>
        <dbReference type="ARBA" id="ARBA00023268"/>
    </source>
</evidence>
<comment type="catalytic activity">
    <reaction evidence="20">
        <text>ATP + (deoxyribonucleotide)n-3'-hydroxyl + 5'-phospho-(deoxyribonucleotide)m = (deoxyribonucleotide)n+m + AMP + diphosphate.</text>
        <dbReference type="EC" id="6.5.1.1"/>
    </reaction>
</comment>
<keyword evidence="17" id="KW-0464">Manganese</keyword>
<keyword evidence="9" id="KW-0227">DNA damage</keyword>
<accession>A0ABT7L851</accession>
<feature type="domain" description="DNA ligase D polymerase" evidence="24">
    <location>
        <begin position="337"/>
        <end position="584"/>
    </location>
</feature>
<dbReference type="InterPro" id="IPR052171">
    <property type="entry name" value="NHEJ_LigD"/>
</dbReference>
<keyword evidence="18" id="KW-0511">Multifunctional enzyme</keyword>
<keyword evidence="8" id="KW-0547">Nucleotide-binding</keyword>
<dbReference type="InterPro" id="IPR012310">
    <property type="entry name" value="DNA_ligase_ATP-dep_cent"/>
</dbReference>
<dbReference type="GO" id="GO:0003910">
    <property type="term" value="F:DNA ligase (ATP) activity"/>
    <property type="evidence" value="ECO:0007669"/>
    <property type="project" value="UniProtKB-EC"/>
</dbReference>
<evidence type="ECO:0000259" key="24">
    <source>
        <dbReference type="Pfam" id="PF21686"/>
    </source>
</evidence>
<dbReference type="NCBIfam" id="NF007211">
    <property type="entry name" value="PRK09633.1"/>
    <property type="match status" value="1"/>
</dbReference>
<dbReference type="EC" id="6.5.1.1" evidence="2"/>
<dbReference type="Pfam" id="PF01068">
    <property type="entry name" value="DNA_ligase_A_M"/>
    <property type="match status" value="1"/>
</dbReference>
<evidence type="ECO:0000256" key="20">
    <source>
        <dbReference type="ARBA" id="ARBA00034003"/>
    </source>
</evidence>
<keyword evidence="14" id="KW-0238">DNA-binding</keyword>
<comment type="similarity">
    <text evidence="22">In the N-terminal section; belongs to the LigD polymerase family.</text>
</comment>
<dbReference type="Pfam" id="PF21686">
    <property type="entry name" value="LigD_Prim-Pol"/>
    <property type="match status" value="1"/>
</dbReference>
<keyword evidence="13" id="KW-0239">DNA-directed DNA polymerase</keyword>
<comment type="similarity">
    <text evidence="21">In the C-terminal section; belongs to the ATP-dependent DNA ligase family.</text>
</comment>
<comment type="cofactor">
    <cofactor evidence="1">
        <name>Mn(2+)</name>
        <dbReference type="ChEBI" id="CHEBI:29035"/>
    </cofactor>
</comment>
<evidence type="ECO:0000256" key="15">
    <source>
        <dbReference type="ARBA" id="ARBA00023172"/>
    </source>
</evidence>
<dbReference type="CDD" id="cd07906">
    <property type="entry name" value="Adenylation_DNA_ligase_LigD_LigC"/>
    <property type="match status" value="1"/>
</dbReference>
<evidence type="ECO:0000313" key="25">
    <source>
        <dbReference type="EMBL" id="MDL4842043.1"/>
    </source>
</evidence>
<evidence type="ECO:0000256" key="9">
    <source>
        <dbReference type="ARBA" id="ARBA00022763"/>
    </source>
</evidence>
<evidence type="ECO:0000256" key="10">
    <source>
        <dbReference type="ARBA" id="ARBA00022801"/>
    </source>
</evidence>
<evidence type="ECO:0000259" key="23">
    <source>
        <dbReference type="Pfam" id="PF01068"/>
    </source>
</evidence>